<reference evidence="1 2" key="1">
    <citation type="journal article" date="2019" name="Sci. Rep.">
        <title>Orb-weaving spider Araneus ventricosus genome elucidates the spidroin gene catalogue.</title>
        <authorList>
            <person name="Kono N."/>
            <person name="Nakamura H."/>
            <person name="Ohtoshi R."/>
            <person name="Moran D.A.P."/>
            <person name="Shinohara A."/>
            <person name="Yoshida Y."/>
            <person name="Fujiwara M."/>
            <person name="Mori M."/>
            <person name="Tomita M."/>
            <person name="Arakawa K."/>
        </authorList>
    </citation>
    <scope>NUCLEOTIDE SEQUENCE [LARGE SCALE GENOMIC DNA]</scope>
</reference>
<comment type="caution">
    <text evidence="1">The sequence shown here is derived from an EMBL/GenBank/DDBJ whole genome shotgun (WGS) entry which is preliminary data.</text>
</comment>
<feature type="non-terminal residue" evidence="1">
    <location>
        <position position="1"/>
    </location>
</feature>
<organism evidence="1 2">
    <name type="scientific">Araneus ventricosus</name>
    <name type="common">Orbweaver spider</name>
    <name type="synonym">Epeira ventricosa</name>
    <dbReference type="NCBI Taxonomy" id="182803"/>
    <lineage>
        <taxon>Eukaryota</taxon>
        <taxon>Metazoa</taxon>
        <taxon>Ecdysozoa</taxon>
        <taxon>Arthropoda</taxon>
        <taxon>Chelicerata</taxon>
        <taxon>Arachnida</taxon>
        <taxon>Araneae</taxon>
        <taxon>Araneomorphae</taxon>
        <taxon>Entelegynae</taxon>
        <taxon>Araneoidea</taxon>
        <taxon>Araneidae</taxon>
        <taxon>Araneus</taxon>
    </lineage>
</organism>
<sequence length="67" mass="7041">LLLFKSSNPHLQSAQSCCPFPANANGGNLNGYQIFFGPDAKNAAAGMLVYFVQLRIIAPAAAFLAQA</sequence>
<gene>
    <name evidence="1" type="ORF">AVEN_236159_1</name>
</gene>
<accession>A0A4Y2K8W1</accession>
<dbReference type="Proteomes" id="UP000499080">
    <property type="component" value="Unassembled WGS sequence"/>
</dbReference>
<protein>
    <submittedName>
        <fullName evidence="1">Uncharacterized protein</fullName>
    </submittedName>
</protein>
<name>A0A4Y2K8W1_ARAVE</name>
<evidence type="ECO:0000313" key="2">
    <source>
        <dbReference type="Proteomes" id="UP000499080"/>
    </source>
</evidence>
<keyword evidence="2" id="KW-1185">Reference proteome</keyword>
<proteinExistence type="predicted"/>
<dbReference type="AlphaFoldDB" id="A0A4Y2K8W1"/>
<evidence type="ECO:0000313" key="1">
    <source>
        <dbReference type="EMBL" id="GBM98717.1"/>
    </source>
</evidence>
<dbReference type="EMBL" id="BGPR01113665">
    <property type="protein sequence ID" value="GBM98717.1"/>
    <property type="molecule type" value="Genomic_DNA"/>
</dbReference>